<name>A0A7R9EUI1_9NEOP</name>
<reference evidence="1" key="1">
    <citation type="submission" date="2020-11" db="EMBL/GenBank/DDBJ databases">
        <authorList>
            <person name="Tran Van P."/>
        </authorList>
    </citation>
    <scope>NUCLEOTIDE SEQUENCE</scope>
</reference>
<protein>
    <submittedName>
        <fullName evidence="1">Uncharacterized protein</fullName>
    </submittedName>
</protein>
<dbReference type="EMBL" id="OD565394">
    <property type="protein sequence ID" value="CAD7441673.1"/>
    <property type="molecule type" value="Genomic_DNA"/>
</dbReference>
<gene>
    <name evidence="1" type="ORF">TBIB3V08_LOCUS4128</name>
</gene>
<evidence type="ECO:0000313" key="1">
    <source>
        <dbReference type="EMBL" id="CAD7441673.1"/>
    </source>
</evidence>
<accession>A0A7R9EUI1</accession>
<proteinExistence type="predicted"/>
<sequence length="104" mass="11506">MAEFCFSAEPERDSPREVYLHLRGGRVENQLGETTLSTPDQDSNLDLPVIGSLFYHMSSALDHRTTEAGGANLDNVYPYLRGGRVGNPLGNPLPPQYTQLELET</sequence>
<organism evidence="1">
    <name type="scientific">Timema bartmani</name>
    <dbReference type="NCBI Taxonomy" id="61472"/>
    <lineage>
        <taxon>Eukaryota</taxon>
        <taxon>Metazoa</taxon>
        <taxon>Ecdysozoa</taxon>
        <taxon>Arthropoda</taxon>
        <taxon>Hexapoda</taxon>
        <taxon>Insecta</taxon>
        <taxon>Pterygota</taxon>
        <taxon>Neoptera</taxon>
        <taxon>Polyneoptera</taxon>
        <taxon>Phasmatodea</taxon>
        <taxon>Timematodea</taxon>
        <taxon>Timematoidea</taxon>
        <taxon>Timematidae</taxon>
        <taxon>Timema</taxon>
    </lineage>
</organism>
<dbReference type="AlphaFoldDB" id="A0A7R9EUI1"/>